<dbReference type="Proteomes" id="UP000814140">
    <property type="component" value="Unassembled WGS sequence"/>
</dbReference>
<name>A0ACB8SCR6_9AGAM</name>
<organism evidence="1 2">
    <name type="scientific">Artomyces pyxidatus</name>
    <dbReference type="NCBI Taxonomy" id="48021"/>
    <lineage>
        <taxon>Eukaryota</taxon>
        <taxon>Fungi</taxon>
        <taxon>Dikarya</taxon>
        <taxon>Basidiomycota</taxon>
        <taxon>Agaricomycotina</taxon>
        <taxon>Agaricomycetes</taxon>
        <taxon>Russulales</taxon>
        <taxon>Auriscalpiaceae</taxon>
        <taxon>Artomyces</taxon>
    </lineage>
</organism>
<reference evidence="1" key="2">
    <citation type="journal article" date="2022" name="New Phytol.">
        <title>Evolutionary transition to the ectomycorrhizal habit in the genomes of a hyperdiverse lineage of mushroom-forming fungi.</title>
        <authorList>
            <person name="Looney B."/>
            <person name="Miyauchi S."/>
            <person name="Morin E."/>
            <person name="Drula E."/>
            <person name="Courty P.E."/>
            <person name="Kohler A."/>
            <person name="Kuo A."/>
            <person name="LaButti K."/>
            <person name="Pangilinan J."/>
            <person name="Lipzen A."/>
            <person name="Riley R."/>
            <person name="Andreopoulos W."/>
            <person name="He G."/>
            <person name="Johnson J."/>
            <person name="Nolan M."/>
            <person name="Tritt A."/>
            <person name="Barry K.W."/>
            <person name="Grigoriev I.V."/>
            <person name="Nagy L.G."/>
            <person name="Hibbett D."/>
            <person name="Henrissat B."/>
            <person name="Matheny P.B."/>
            <person name="Labbe J."/>
            <person name="Martin F.M."/>
        </authorList>
    </citation>
    <scope>NUCLEOTIDE SEQUENCE</scope>
    <source>
        <strain evidence="1">HHB10654</strain>
    </source>
</reference>
<feature type="non-terminal residue" evidence="1">
    <location>
        <position position="402"/>
    </location>
</feature>
<sequence>MLLFLSYLLFAPLALASLRPRRPRLPQAPPSAHIVERVSAVTGKAIPPIDTIYTFDQLIDHNNPGAGTFKQRYWVSSEFYAPGGPMVVFTPGESGVQGDSLYLNNGTMVGLIAQQQHGAMIEIEHRYYGQSSPMANLSSANLRYHTIDQAIEDLAYFAQNVHLPILGGDQLSPSHAPWVLVRGSYSGDGTIFLMSAVYELTSLRKPGVFYAAYASSATVQNEVDSWQYFEPIRQNMPQNCSADVQAAIAHIDSVLTSGNTSAINSLVHLFGVSGLKHLDDFAATLKGHITAWQDLQPGFDPTDENFFDLCDHLEVKNGTMAPAGGWGVDHAVAAWANYTKEDYMQCYCPTSYDLSYSYWSNVTIPQDQRAYQWTLCNEGFSSVSGAPSGEPTLVSRLITPSW</sequence>
<evidence type="ECO:0000313" key="2">
    <source>
        <dbReference type="Proteomes" id="UP000814140"/>
    </source>
</evidence>
<reference evidence="1" key="1">
    <citation type="submission" date="2021-03" db="EMBL/GenBank/DDBJ databases">
        <authorList>
            <consortium name="DOE Joint Genome Institute"/>
            <person name="Ahrendt S."/>
            <person name="Looney B.P."/>
            <person name="Miyauchi S."/>
            <person name="Morin E."/>
            <person name="Drula E."/>
            <person name="Courty P.E."/>
            <person name="Chicoki N."/>
            <person name="Fauchery L."/>
            <person name="Kohler A."/>
            <person name="Kuo A."/>
            <person name="Labutti K."/>
            <person name="Pangilinan J."/>
            <person name="Lipzen A."/>
            <person name="Riley R."/>
            <person name="Andreopoulos W."/>
            <person name="He G."/>
            <person name="Johnson J."/>
            <person name="Barry K.W."/>
            <person name="Grigoriev I.V."/>
            <person name="Nagy L."/>
            <person name="Hibbett D."/>
            <person name="Henrissat B."/>
            <person name="Matheny P.B."/>
            <person name="Labbe J."/>
            <person name="Martin F."/>
        </authorList>
    </citation>
    <scope>NUCLEOTIDE SEQUENCE</scope>
    <source>
        <strain evidence="1">HHB10654</strain>
    </source>
</reference>
<keyword evidence="2" id="KW-1185">Reference proteome</keyword>
<comment type="caution">
    <text evidence="1">The sequence shown here is derived from an EMBL/GenBank/DDBJ whole genome shotgun (WGS) entry which is preliminary data.</text>
</comment>
<accession>A0ACB8SCR6</accession>
<evidence type="ECO:0000313" key="1">
    <source>
        <dbReference type="EMBL" id="KAI0054289.1"/>
    </source>
</evidence>
<proteinExistence type="predicted"/>
<protein>
    <submittedName>
        <fullName evidence="1">Uncharacterized protein</fullName>
    </submittedName>
</protein>
<dbReference type="EMBL" id="MU277546">
    <property type="protein sequence ID" value="KAI0054289.1"/>
    <property type="molecule type" value="Genomic_DNA"/>
</dbReference>
<gene>
    <name evidence="1" type="ORF">BV25DRAFT_1817249</name>
</gene>